<reference evidence="2 3" key="1">
    <citation type="submission" date="2019-05" db="EMBL/GenBank/DDBJ databases">
        <title>Psychrobacillus vulpis sp. nov., a new species isolated from feces of a red fox that inhabits in The Tablas de Daimiel Natural Park, Albacete, Spain.</title>
        <authorList>
            <person name="Rodriguez M."/>
            <person name="Reina J.C."/>
            <person name="Bejar V."/>
            <person name="Llamas I."/>
        </authorList>
    </citation>
    <scope>NUCLEOTIDE SEQUENCE [LARGE SCALE GENOMIC DNA]</scope>
    <source>
        <strain evidence="2 3">NHI-2</strain>
    </source>
</reference>
<evidence type="ECO:0000313" key="3">
    <source>
        <dbReference type="Proteomes" id="UP000318937"/>
    </source>
</evidence>
<gene>
    <name evidence="2" type="ORF">FG383_17015</name>
</gene>
<accession>A0A544SSK4</accession>
<dbReference type="EMBL" id="VDGG01000047">
    <property type="protein sequence ID" value="TQR08201.1"/>
    <property type="molecule type" value="Genomic_DNA"/>
</dbReference>
<organism evidence="2 3">
    <name type="scientific">Psychrobacillus soli</name>
    <dbReference type="NCBI Taxonomy" id="1543965"/>
    <lineage>
        <taxon>Bacteria</taxon>
        <taxon>Bacillati</taxon>
        <taxon>Bacillota</taxon>
        <taxon>Bacilli</taxon>
        <taxon>Bacillales</taxon>
        <taxon>Bacillaceae</taxon>
        <taxon>Psychrobacillus</taxon>
    </lineage>
</organism>
<name>A0A544SSK4_9BACI</name>
<evidence type="ECO:0000259" key="1">
    <source>
        <dbReference type="Pfam" id="PF02785"/>
    </source>
</evidence>
<dbReference type="Gene3D" id="3.30.470.20">
    <property type="entry name" value="ATP-grasp fold, B domain"/>
    <property type="match status" value="1"/>
</dbReference>
<feature type="domain" description="Biotin carboxylase C-terminal" evidence="1">
    <location>
        <begin position="63"/>
        <end position="116"/>
    </location>
</feature>
<evidence type="ECO:0000313" key="2">
    <source>
        <dbReference type="EMBL" id="TQR08201.1"/>
    </source>
</evidence>
<dbReference type="InterPro" id="IPR005482">
    <property type="entry name" value="Biotin_COase_C"/>
</dbReference>
<protein>
    <recommendedName>
        <fullName evidence="1">Biotin carboxylase C-terminal domain-containing protein</fullName>
    </recommendedName>
</protein>
<dbReference type="AlphaFoldDB" id="A0A544SSK4"/>
<dbReference type="InterPro" id="IPR011054">
    <property type="entry name" value="Rudment_hybrid_motif"/>
</dbReference>
<keyword evidence="3" id="KW-1185">Reference proteome</keyword>
<dbReference type="SUPFAM" id="SSF51246">
    <property type="entry name" value="Rudiment single hybrid motif"/>
    <property type="match status" value="1"/>
</dbReference>
<proteinExistence type="predicted"/>
<comment type="caution">
    <text evidence="2">The sequence shown here is derived from an EMBL/GenBank/DDBJ whole genome shotgun (WGS) entry which is preliminary data.</text>
</comment>
<dbReference type="Pfam" id="PF02785">
    <property type="entry name" value="Biotin_carb_C"/>
    <property type="match status" value="1"/>
</dbReference>
<dbReference type="Proteomes" id="UP000318937">
    <property type="component" value="Unassembled WGS sequence"/>
</dbReference>
<sequence>MRGFFCPLGNDKNLDRWITSCKNFYVQTPSQPHRKLVSCLRSILRLRKVSEKYQKVCYRHFKIEKVIVFAKNRKLAIKNTQKVFSSAKIESVKTNIPLFNEFLQTIRFRNGIYATFF</sequence>